<dbReference type="RefSeq" id="WP_303662737.1">
    <property type="nucleotide sequence ID" value="NZ_DLUI01000010.1"/>
</dbReference>
<protein>
    <submittedName>
        <fullName evidence="2">Uncharacterized protein</fullName>
    </submittedName>
</protein>
<evidence type="ECO:0000256" key="1">
    <source>
        <dbReference type="SAM" id="Phobius"/>
    </source>
</evidence>
<organism evidence="2 3">
    <name type="scientific">Sulfuricurvum kujiense</name>
    <dbReference type="NCBI Taxonomy" id="148813"/>
    <lineage>
        <taxon>Bacteria</taxon>
        <taxon>Pseudomonadati</taxon>
        <taxon>Campylobacterota</taxon>
        <taxon>Epsilonproteobacteria</taxon>
        <taxon>Campylobacterales</taxon>
        <taxon>Sulfurimonadaceae</taxon>
        <taxon>Sulfuricurvum</taxon>
    </lineage>
</organism>
<evidence type="ECO:0000313" key="3">
    <source>
        <dbReference type="Proteomes" id="UP000228859"/>
    </source>
</evidence>
<gene>
    <name evidence="2" type="ORF">CFH83_00555</name>
</gene>
<dbReference type="Proteomes" id="UP000228859">
    <property type="component" value="Unassembled WGS sequence"/>
</dbReference>
<keyword evidence="1" id="KW-0472">Membrane</keyword>
<proteinExistence type="predicted"/>
<dbReference type="EMBL" id="DLUI01000010">
    <property type="protein sequence ID" value="DAB39471.1"/>
    <property type="molecule type" value="Genomic_DNA"/>
</dbReference>
<feature type="transmembrane region" description="Helical" evidence="1">
    <location>
        <begin position="24"/>
        <end position="46"/>
    </location>
</feature>
<comment type="caution">
    <text evidence="2">The sequence shown here is derived from an EMBL/GenBank/DDBJ whole genome shotgun (WGS) entry which is preliminary data.</text>
</comment>
<keyword evidence="1" id="KW-1133">Transmembrane helix</keyword>
<accession>A0A2D3WDT6</accession>
<dbReference type="AlphaFoldDB" id="A0A2D3WDT6"/>
<reference evidence="2 3" key="1">
    <citation type="journal article" date="2017" name="Front. Microbiol.">
        <title>Comparative Genomic Analysis of the Class Epsilonproteobacteria and Proposed Reclassification to Epsilonbacteraeota (phyl. nov.).</title>
        <authorList>
            <person name="Waite D.W."/>
            <person name="Vanwonterghem I."/>
            <person name="Rinke C."/>
            <person name="Parks D.H."/>
            <person name="Zhang Y."/>
            <person name="Takai K."/>
            <person name="Sievert S.M."/>
            <person name="Simon J."/>
            <person name="Campbell B.J."/>
            <person name="Hanson T.E."/>
            <person name="Woyke T."/>
            <person name="Klotz M.G."/>
            <person name="Hugenholtz P."/>
        </authorList>
    </citation>
    <scope>NUCLEOTIDE SEQUENCE [LARGE SCALE GENOMIC DNA]</scope>
    <source>
        <strain evidence="2">UBA12443</strain>
    </source>
</reference>
<keyword evidence="1" id="KW-0812">Transmembrane</keyword>
<name>A0A2D3WDT6_9BACT</name>
<evidence type="ECO:0000313" key="2">
    <source>
        <dbReference type="EMBL" id="DAB39471.1"/>
    </source>
</evidence>
<sequence>MQDNEPTLSSIEDYNTLKGSKKKVVWAVIISGLLIGSIFLVAKMVYGDVEDSVPVSEKIGKVPVK</sequence>